<gene>
    <name evidence="3" type="ORF">SMD31_11895</name>
</gene>
<dbReference type="PANTHER" id="PTHR43569">
    <property type="entry name" value="AMIDOHYDROLASE"/>
    <property type="match status" value="1"/>
</dbReference>
<evidence type="ECO:0000313" key="4">
    <source>
        <dbReference type="Proteomes" id="UP001271769"/>
    </source>
</evidence>
<sequence>MRIDAHQHFWARARGDYGWLETIEAVKPIRQDYYPADFEAIRARHGIDRTVLVQAAPSVEETEYMLGLADATPWIAKVVGWVDFEDATHRRHLERWSHHAKFSGVRPMIQDIADTDWMLRPDVQWGYAAVCALDLTFDALGLPRHLDNFLRLFDRYPKMRVVIDHCLKPEIRNDAFDDWAVKMASIADKTGAFCKLSGLGTEAKPGWSAATLRPYAEHVINSFGPSRVMWGSDWPVINLNGSYDSWRAAAEEIVKPADAARIFGGTAKEFYRIA</sequence>
<dbReference type="RefSeq" id="WP_320501110.1">
    <property type="nucleotide sequence ID" value="NZ_JAXCLX010000002.1"/>
</dbReference>
<protein>
    <submittedName>
        <fullName evidence="3">Amidohydrolase family protein</fullName>
    </submittedName>
</protein>
<dbReference type="InterPro" id="IPR052350">
    <property type="entry name" value="Metallo-dep_Lactonases"/>
</dbReference>
<evidence type="ECO:0000259" key="2">
    <source>
        <dbReference type="PROSITE" id="PS50206"/>
    </source>
</evidence>
<comment type="caution">
    <text evidence="3">The sequence shown here is derived from an EMBL/GenBank/DDBJ whole genome shotgun (WGS) entry which is preliminary data.</text>
</comment>
<dbReference type="PANTHER" id="PTHR43569:SF2">
    <property type="entry name" value="AMIDOHYDROLASE-RELATED DOMAIN-CONTAINING PROTEIN"/>
    <property type="match status" value="1"/>
</dbReference>
<proteinExistence type="inferred from homology"/>
<dbReference type="InterPro" id="IPR001763">
    <property type="entry name" value="Rhodanese-like_dom"/>
</dbReference>
<evidence type="ECO:0000256" key="1">
    <source>
        <dbReference type="ARBA" id="ARBA00038310"/>
    </source>
</evidence>
<keyword evidence="4" id="KW-1185">Reference proteome</keyword>
<dbReference type="Proteomes" id="UP001271769">
    <property type="component" value="Unassembled WGS sequence"/>
</dbReference>
<dbReference type="Pfam" id="PF04909">
    <property type="entry name" value="Amidohydro_2"/>
    <property type="match status" value="1"/>
</dbReference>
<dbReference type="EMBL" id="JAXCLX010000002">
    <property type="protein sequence ID" value="MDY0872635.1"/>
    <property type="molecule type" value="Genomic_DNA"/>
</dbReference>
<name>A0ABU5DZC7_9PROT</name>
<comment type="similarity">
    <text evidence="1">Belongs to the metallo-dependent hydrolases superfamily.</text>
</comment>
<reference evidence="3 4" key="1">
    <citation type="journal article" date="2013" name="Antonie Van Leeuwenhoek">
        <title>Dongia rigui sp. nov., isolated from freshwater of a large wetland in Korea.</title>
        <authorList>
            <person name="Baik K.S."/>
            <person name="Hwang Y.M."/>
            <person name="Choi J.S."/>
            <person name="Kwon J."/>
            <person name="Seong C.N."/>
        </authorList>
    </citation>
    <scope>NUCLEOTIDE SEQUENCE [LARGE SCALE GENOMIC DNA]</scope>
    <source>
        <strain evidence="3 4">04SU4-P</strain>
    </source>
</reference>
<feature type="domain" description="Rhodanese" evidence="2">
    <location>
        <begin position="236"/>
        <end position="255"/>
    </location>
</feature>
<dbReference type="InterPro" id="IPR032466">
    <property type="entry name" value="Metal_Hydrolase"/>
</dbReference>
<evidence type="ECO:0000313" key="3">
    <source>
        <dbReference type="EMBL" id="MDY0872635.1"/>
    </source>
</evidence>
<dbReference type="PROSITE" id="PS50206">
    <property type="entry name" value="RHODANESE_3"/>
    <property type="match status" value="1"/>
</dbReference>
<dbReference type="Gene3D" id="3.20.20.140">
    <property type="entry name" value="Metal-dependent hydrolases"/>
    <property type="match status" value="1"/>
</dbReference>
<dbReference type="SUPFAM" id="SSF51556">
    <property type="entry name" value="Metallo-dependent hydrolases"/>
    <property type="match status" value="1"/>
</dbReference>
<dbReference type="InterPro" id="IPR006680">
    <property type="entry name" value="Amidohydro-rel"/>
</dbReference>
<accession>A0ABU5DZC7</accession>
<organism evidence="3 4">
    <name type="scientific">Dongia rigui</name>
    <dbReference type="NCBI Taxonomy" id="940149"/>
    <lineage>
        <taxon>Bacteria</taxon>
        <taxon>Pseudomonadati</taxon>
        <taxon>Pseudomonadota</taxon>
        <taxon>Alphaproteobacteria</taxon>
        <taxon>Rhodospirillales</taxon>
        <taxon>Dongiaceae</taxon>
        <taxon>Dongia</taxon>
    </lineage>
</organism>